<comment type="caution">
    <text evidence="2">The sequence shown here is derived from an EMBL/GenBank/DDBJ whole genome shotgun (WGS) entry which is preliminary data.</text>
</comment>
<dbReference type="PANTHER" id="PTHR41252:SF1">
    <property type="entry name" value="BLR2505 PROTEIN"/>
    <property type="match status" value="1"/>
</dbReference>
<dbReference type="PANTHER" id="PTHR41252">
    <property type="entry name" value="BLR2505 PROTEIN"/>
    <property type="match status" value="1"/>
</dbReference>
<dbReference type="SUPFAM" id="SSF54427">
    <property type="entry name" value="NTF2-like"/>
    <property type="match status" value="1"/>
</dbReference>
<dbReference type="CDD" id="cd00531">
    <property type="entry name" value="NTF2_like"/>
    <property type="match status" value="1"/>
</dbReference>
<protein>
    <submittedName>
        <fullName evidence="2">Nuclear transport factor 2 family protein</fullName>
    </submittedName>
</protein>
<dbReference type="InterPro" id="IPR037401">
    <property type="entry name" value="SnoaL-like"/>
</dbReference>
<keyword evidence="3" id="KW-1185">Reference proteome</keyword>
<evidence type="ECO:0000313" key="3">
    <source>
        <dbReference type="Proteomes" id="UP001597402"/>
    </source>
</evidence>
<gene>
    <name evidence="2" type="ORF">ACFSHS_07700</name>
</gene>
<dbReference type="EMBL" id="JBHUHP010000008">
    <property type="protein sequence ID" value="MFD2091459.1"/>
    <property type="molecule type" value="Genomic_DNA"/>
</dbReference>
<sequence length="140" mass="15395">MHRDPTAVVRAVYEAFDRSDLETVMALFDPDATVYQSPALPWGGDHRGHAGLERFLTVLVTHLDSHPETQSLLDDGDGHVVQHGRTRGTVRSNGAPFDVAETHVWTVRDGRVHRFESYIDTAAMRQALDAAPAGAEPARV</sequence>
<dbReference type="InterPro" id="IPR032710">
    <property type="entry name" value="NTF2-like_dom_sf"/>
</dbReference>
<proteinExistence type="predicted"/>
<dbReference type="Gene3D" id="3.10.450.50">
    <property type="match status" value="1"/>
</dbReference>
<evidence type="ECO:0000313" key="2">
    <source>
        <dbReference type="EMBL" id="MFD2091459.1"/>
    </source>
</evidence>
<accession>A0ABW4XA50</accession>
<evidence type="ECO:0000259" key="1">
    <source>
        <dbReference type="Pfam" id="PF12680"/>
    </source>
</evidence>
<dbReference type="Pfam" id="PF12680">
    <property type="entry name" value="SnoaL_2"/>
    <property type="match status" value="1"/>
</dbReference>
<dbReference type="Proteomes" id="UP001597402">
    <property type="component" value="Unassembled WGS sequence"/>
</dbReference>
<feature type="domain" description="SnoaL-like" evidence="1">
    <location>
        <begin position="9"/>
        <end position="113"/>
    </location>
</feature>
<organism evidence="2 3">
    <name type="scientific">Blastococcus deserti</name>
    <dbReference type="NCBI Taxonomy" id="2259033"/>
    <lineage>
        <taxon>Bacteria</taxon>
        <taxon>Bacillati</taxon>
        <taxon>Actinomycetota</taxon>
        <taxon>Actinomycetes</taxon>
        <taxon>Geodermatophilales</taxon>
        <taxon>Geodermatophilaceae</taxon>
        <taxon>Blastococcus</taxon>
    </lineage>
</organism>
<reference evidence="3" key="1">
    <citation type="journal article" date="2019" name="Int. J. Syst. Evol. Microbiol.">
        <title>The Global Catalogue of Microorganisms (GCM) 10K type strain sequencing project: providing services to taxonomists for standard genome sequencing and annotation.</title>
        <authorList>
            <consortium name="The Broad Institute Genomics Platform"/>
            <consortium name="The Broad Institute Genome Sequencing Center for Infectious Disease"/>
            <person name="Wu L."/>
            <person name="Ma J."/>
        </authorList>
    </citation>
    <scope>NUCLEOTIDE SEQUENCE [LARGE SCALE GENOMIC DNA]</scope>
    <source>
        <strain evidence="3">JCM 3338</strain>
    </source>
</reference>
<dbReference type="RefSeq" id="WP_376873765.1">
    <property type="nucleotide sequence ID" value="NZ_JBHUHP010000008.1"/>
</dbReference>
<name>A0ABW4XA50_9ACTN</name>